<dbReference type="Proteomes" id="UP000275267">
    <property type="component" value="Unassembled WGS sequence"/>
</dbReference>
<organism evidence="1 2">
    <name type="scientific">Panicum miliaceum</name>
    <name type="common">Proso millet</name>
    <name type="synonym">Broomcorn millet</name>
    <dbReference type="NCBI Taxonomy" id="4540"/>
    <lineage>
        <taxon>Eukaryota</taxon>
        <taxon>Viridiplantae</taxon>
        <taxon>Streptophyta</taxon>
        <taxon>Embryophyta</taxon>
        <taxon>Tracheophyta</taxon>
        <taxon>Spermatophyta</taxon>
        <taxon>Magnoliopsida</taxon>
        <taxon>Liliopsida</taxon>
        <taxon>Poales</taxon>
        <taxon>Poaceae</taxon>
        <taxon>PACMAD clade</taxon>
        <taxon>Panicoideae</taxon>
        <taxon>Panicodae</taxon>
        <taxon>Paniceae</taxon>
        <taxon>Panicinae</taxon>
        <taxon>Panicum</taxon>
        <taxon>Panicum sect. Panicum</taxon>
    </lineage>
</organism>
<accession>A0A3L6SSR7</accession>
<dbReference type="AlphaFoldDB" id="A0A3L6SSR7"/>
<dbReference type="STRING" id="4540.A0A3L6SSR7"/>
<keyword evidence="2" id="KW-1185">Reference proteome</keyword>
<gene>
    <name evidence="1" type="ORF">C2845_PM07G04530</name>
</gene>
<protein>
    <submittedName>
        <fullName evidence="1">Uncharacterized protein</fullName>
    </submittedName>
</protein>
<proteinExistence type="predicted"/>
<dbReference type="PANTHER" id="PTHR12459:SF15">
    <property type="entry name" value="TRANSMEMBRANE PROTEIN 135"/>
    <property type="match status" value="1"/>
</dbReference>
<evidence type="ECO:0000313" key="2">
    <source>
        <dbReference type="Proteomes" id="UP000275267"/>
    </source>
</evidence>
<dbReference type="InterPro" id="IPR026749">
    <property type="entry name" value="Tmem135"/>
</dbReference>
<dbReference type="PANTHER" id="PTHR12459">
    <property type="entry name" value="TRANSMEMBRANE PROTEIN 135-RELATED"/>
    <property type="match status" value="1"/>
</dbReference>
<name>A0A3L6SSR7_PANMI</name>
<sequence length="180" mass="19876">MRSERLLRRPAREGPGDGELRWLRQCLEAAGKGFTIGAGLKGVLALFPVLVRIRSRHSPRSRKAGAMTNEKAVVLAVKETVRYGLVLGTFAGSYVSIDEYIAAVWERKRRPADPGIPDAERLEGRGGRLVLAPGQTFCRSHGRTCGRATEEAATKNRAVAEKKSVEFNLWATIFRFGKLK</sequence>
<evidence type="ECO:0000313" key="1">
    <source>
        <dbReference type="EMBL" id="RLN25648.1"/>
    </source>
</evidence>
<dbReference type="OrthoDB" id="291792at2759"/>
<comment type="caution">
    <text evidence="1">The sequence shown here is derived from an EMBL/GenBank/DDBJ whole genome shotgun (WGS) entry which is preliminary data.</text>
</comment>
<dbReference type="EMBL" id="PQIB02000004">
    <property type="protein sequence ID" value="RLN25648.1"/>
    <property type="molecule type" value="Genomic_DNA"/>
</dbReference>
<reference evidence="2" key="1">
    <citation type="journal article" date="2019" name="Nat. Commun.">
        <title>The genome of broomcorn millet.</title>
        <authorList>
            <person name="Zou C."/>
            <person name="Miki D."/>
            <person name="Li D."/>
            <person name="Tang Q."/>
            <person name="Xiao L."/>
            <person name="Rajput S."/>
            <person name="Deng P."/>
            <person name="Jia W."/>
            <person name="Huang R."/>
            <person name="Zhang M."/>
            <person name="Sun Y."/>
            <person name="Hu J."/>
            <person name="Fu X."/>
            <person name="Schnable P.S."/>
            <person name="Li F."/>
            <person name="Zhang H."/>
            <person name="Feng B."/>
            <person name="Zhu X."/>
            <person name="Liu R."/>
            <person name="Schnable J.C."/>
            <person name="Zhu J.-K."/>
            <person name="Zhang H."/>
        </authorList>
    </citation>
    <scope>NUCLEOTIDE SEQUENCE [LARGE SCALE GENOMIC DNA]</scope>
</reference>